<dbReference type="Proteomes" id="UP000485484">
    <property type="component" value="Unassembled WGS sequence"/>
</dbReference>
<protein>
    <submittedName>
        <fullName evidence="1">Uncharacterized protein</fullName>
    </submittedName>
</protein>
<dbReference type="CDD" id="cd00241">
    <property type="entry name" value="DOMON_like"/>
    <property type="match status" value="1"/>
</dbReference>
<name>A0A1V5MGR9_UNCT6</name>
<accession>A0A1V5MGR9</accession>
<dbReference type="SUPFAM" id="SSF49344">
    <property type="entry name" value="CBD9-like"/>
    <property type="match status" value="1"/>
</dbReference>
<proteinExistence type="predicted"/>
<gene>
    <name evidence="1" type="ORF">BWY73_00808</name>
</gene>
<dbReference type="AlphaFoldDB" id="A0A1V5MGR9"/>
<reference evidence="1" key="1">
    <citation type="submission" date="2017-02" db="EMBL/GenBank/DDBJ databases">
        <title>Delving into the versatile metabolic prowess of the omnipresent phylum Bacteroidetes.</title>
        <authorList>
            <person name="Nobu M.K."/>
            <person name="Mei R."/>
            <person name="Narihiro T."/>
            <person name="Kuroda K."/>
            <person name="Liu W.-T."/>
        </authorList>
    </citation>
    <scope>NUCLEOTIDE SEQUENCE</scope>
    <source>
        <strain evidence="1">ADurb.Bin417</strain>
    </source>
</reference>
<dbReference type="InterPro" id="IPR017853">
    <property type="entry name" value="GH"/>
</dbReference>
<dbReference type="Gene3D" id="3.20.20.80">
    <property type="entry name" value="Glycosidases"/>
    <property type="match status" value="1"/>
</dbReference>
<comment type="caution">
    <text evidence="1">The sequence shown here is derived from an EMBL/GenBank/DDBJ whole genome shotgun (WGS) entry which is preliminary data.</text>
</comment>
<dbReference type="EMBL" id="MWAK01000099">
    <property type="protein sequence ID" value="OPZ92444.1"/>
    <property type="molecule type" value="Genomic_DNA"/>
</dbReference>
<organism evidence="1">
    <name type="scientific">candidate division TA06 bacterium ADurb.Bin417</name>
    <dbReference type="NCBI Taxonomy" id="1852828"/>
    <lineage>
        <taxon>Bacteria</taxon>
        <taxon>Bacteria division TA06</taxon>
    </lineage>
</organism>
<evidence type="ECO:0000313" key="1">
    <source>
        <dbReference type="EMBL" id="OPZ92444.1"/>
    </source>
</evidence>
<sequence length="598" mass="66941">MRGRVVDEVTYLKDDIWRDHVREVVGHYRKAYRRWVVDDEVSGGNTAFMYLEVLRSAREAARSVDPEIKVSTSADGPWFEELIELGGRDVFDAVGGSVGGVPYWHALKLGRLKEMYNKENWVTGIFATANTFYRLNRPRDDWAGQAAAIYRQMVRCFFLQRADTVAPYIFRYNSFSATRSPDYSFFDFDGSFKAQAIGFLMAGNIFSALTPDPEPVYYPFLEYDSCVVYGFNKAGRRGYLLTGNGQRLKLDLPKSGLEILDWFENPVEPAALEGGPQEVILTLSGQPVYLYDRGAGPQRLDEAVRGAQLLPPVDGLLTGPLFLVRDGQLVRAIVTANLDSQPRSGLAAGAGRLDSSAPQANPFLTRPLENEKGAWLLNCLKTARPVRLDGNLPEWSDRSSAWMYVDWGENSPPTRRQLHILSGGHFINHRPWHDFKVGFSAGYDAENLYFAFQINDDDIAPPEQAGRGLYDGLRLRLDTRPVEDLGRAAEDEDDYLVEVKLPAPDRVNAELVSQGRRQPVTAAVGRHAHGWTVELAVPLKTLGISGSPVGRLLGLNLVASDADYNRKYQGPDQYRPEFSELIWAADNPFRLGSLYFAE</sequence>
<dbReference type="SUPFAM" id="SSF51445">
    <property type="entry name" value="(Trans)glycosidases"/>
    <property type="match status" value="1"/>
</dbReference>
<dbReference type="Gene3D" id="2.60.40.1190">
    <property type="match status" value="1"/>
</dbReference>